<evidence type="ECO:0000313" key="1">
    <source>
        <dbReference type="EMBL" id="TEU30033.1"/>
    </source>
</evidence>
<comment type="caution">
    <text evidence="1">The sequence shown here is derived from an EMBL/GenBank/DDBJ whole genome shotgun (WGS) entry which is preliminary data.</text>
</comment>
<gene>
    <name evidence="1" type="ORF">E2B99_03835</name>
</gene>
<dbReference type="EMBL" id="SNTY01000013">
    <property type="protein sequence ID" value="TEU30033.1"/>
    <property type="molecule type" value="Genomic_DNA"/>
</dbReference>
<keyword evidence="2" id="KW-1185">Reference proteome</keyword>
<dbReference type="OrthoDB" id="1453393at2"/>
<dbReference type="Proteomes" id="UP000297834">
    <property type="component" value="Unassembled WGS sequence"/>
</dbReference>
<evidence type="ECO:0000313" key="2">
    <source>
        <dbReference type="Proteomes" id="UP000297834"/>
    </source>
</evidence>
<reference evidence="1 2" key="1">
    <citation type="submission" date="2019-03" db="EMBL/GenBank/DDBJ databases">
        <title>Alkanindiges illinoisensis: a potential pathogenic isolated from ascites of a gastric cancer patient with abdominal metastasis.</title>
        <authorList>
            <person name="Hu X."/>
            <person name="Yang B."/>
            <person name="Yan X."/>
            <person name="Lin L."/>
            <person name="Zhao H."/>
            <person name="Zhou F."/>
            <person name="Su B."/>
            <person name="Chen J."/>
            <person name="Rui Y."/>
            <person name="Wang Q."/>
            <person name="Zheng L."/>
        </authorList>
    </citation>
    <scope>NUCLEOTIDE SEQUENCE [LARGE SCALE GENOMIC DNA]</scope>
    <source>
        <strain evidence="1 2">NFYY 23406</strain>
    </source>
</reference>
<organism evidence="1 2">
    <name type="scientific">Alkanindiges illinoisensis</name>
    <dbReference type="NCBI Taxonomy" id="197183"/>
    <lineage>
        <taxon>Bacteria</taxon>
        <taxon>Pseudomonadati</taxon>
        <taxon>Pseudomonadota</taxon>
        <taxon>Gammaproteobacteria</taxon>
        <taxon>Moraxellales</taxon>
        <taxon>Moraxellaceae</taxon>
        <taxon>Alkanindiges</taxon>
    </lineage>
</organism>
<proteinExistence type="predicted"/>
<dbReference type="AlphaFoldDB" id="A0A4Y7XE52"/>
<name>A0A4Y7XE52_9GAMM</name>
<accession>A0A4Y7XE52</accession>
<sequence length="85" mass="9906">MITAKDFGWVIMLARQPAMLWLGCGNIEGSTTEWTIFLVAEKTLLQRFQQLFKKQSTTLNSQQVWQQVQEIVETIPAVQHIEWIK</sequence>
<protein>
    <submittedName>
        <fullName evidence="1">Uncharacterized protein</fullName>
    </submittedName>
</protein>
<dbReference type="RefSeq" id="WP_134243655.1">
    <property type="nucleotide sequence ID" value="NZ_SNTY01000013.1"/>
</dbReference>